<dbReference type="PROSITE" id="PS51278">
    <property type="entry name" value="GATASE_TYPE_2"/>
    <property type="match status" value="1"/>
</dbReference>
<dbReference type="InterPro" id="IPR029055">
    <property type="entry name" value="Ntn_hydrolases_N"/>
</dbReference>
<name>A0A7J5BT95_9MICO</name>
<evidence type="ECO:0000313" key="4">
    <source>
        <dbReference type="EMBL" id="KAB1656696.1"/>
    </source>
</evidence>
<dbReference type="EMBL" id="WBJZ01000011">
    <property type="protein sequence ID" value="KAB1656696.1"/>
    <property type="molecule type" value="Genomic_DNA"/>
</dbReference>
<comment type="caution">
    <text evidence="4">The sequence shown here is derived from an EMBL/GenBank/DDBJ whole genome shotgun (WGS) entry which is preliminary data.</text>
</comment>
<feature type="domain" description="Glutamine amidotransferase type-2" evidence="3">
    <location>
        <begin position="77"/>
        <end position="384"/>
    </location>
</feature>
<dbReference type="GO" id="GO:0016740">
    <property type="term" value="F:transferase activity"/>
    <property type="evidence" value="ECO:0007669"/>
    <property type="project" value="UniProtKB-KW"/>
</dbReference>
<organism evidence="4 5">
    <name type="scientific">Pseudoclavibacter chungangensis</name>
    <dbReference type="NCBI Taxonomy" id="587635"/>
    <lineage>
        <taxon>Bacteria</taxon>
        <taxon>Bacillati</taxon>
        <taxon>Actinomycetota</taxon>
        <taxon>Actinomycetes</taxon>
        <taxon>Micrococcales</taxon>
        <taxon>Microbacteriaceae</taxon>
        <taxon>Pseudoclavibacter</taxon>
    </lineage>
</organism>
<dbReference type="AlphaFoldDB" id="A0A7J5BT95"/>
<dbReference type="PANTHER" id="PTHR42824:SF1">
    <property type="entry name" value="GLUTAMINE AMIDOTRANSFERASE YAFJ-RELATED"/>
    <property type="match status" value="1"/>
</dbReference>
<feature type="region of interest" description="Disordered" evidence="2">
    <location>
        <begin position="1"/>
        <end position="70"/>
    </location>
</feature>
<dbReference type="InterPro" id="IPR026869">
    <property type="entry name" value="EgtC-like"/>
</dbReference>
<dbReference type="Pfam" id="PF13230">
    <property type="entry name" value="GATase_4"/>
    <property type="match status" value="1"/>
</dbReference>
<gene>
    <name evidence="4" type="ORF">F8O01_09925</name>
</gene>
<proteinExistence type="predicted"/>
<dbReference type="PANTHER" id="PTHR42824">
    <property type="entry name" value="GLUTAMINE AMIDOTRANSFERASE"/>
    <property type="match status" value="1"/>
</dbReference>
<evidence type="ECO:0000256" key="1">
    <source>
        <dbReference type="ARBA" id="ARBA00022962"/>
    </source>
</evidence>
<dbReference type="Proteomes" id="UP000467240">
    <property type="component" value="Unassembled WGS sequence"/>
</dbReference>
<dbReference type="CDD" id="cd01908">
    <property type="entry name" value="YafJ"/>
    <property type="match status" value="1"/>
</dbReference>
<keyword evidence="1 4" id="KW-0315">Glutamine amidotransferase</keyword>
<dbReference type="OrthoDB" id="9804310at2"/>
<dbReference type="InterPro" id="IPR017932">
    <property type="entry name" value="GATase_2_dom"/>
</dbReference>
<evidence type="ECO:0000313" key="5">
    <source>
        <dbReference type="Proteomes" id="UP000467240"/>
    </source>
</evidence>
<keyword evidence="4" id="KW-0808">Transferase</keyword>
<feature type="compositionally biased region" description="Basic residues" evidence="2">
    <location>
        <begin position="7"/>
        <end position="21"/>
    </location>
</feature>
<protein>
    <submittedName>
        <fullName evidence="4">Class II glutamine amidotransferase</fullName>
    </submittedName>
</protein>
<sequence>MVDRGGWRRRARQRPRRGVRRGRAEGGRDPTCLHGRRGRLTRDAPSRSVTNSHAPTPRGMMRWPVRTSRTGRSPRMCRLLAYAAPHETTISRVIGEMNTGTFQHMSRVHRDGWGTAWVGEAPEGEREVESLRLSTPGRTDPLLTAVLEESPAIARLAHLRLATGTFKRSQRNTHPFLADGIAFAHNGTIIPVDRIRALLEPAFAATVEGDTDSELYFALVRQNAARLGSLRPAVFETVRTLRREFPDASLNAVIIGPDDLIAVRASSTTHVTEQTFADLGIDPADLPDDHTDDYYRLSMRRHADGTTVFSSTGIDLDGWTEVPDDTVTHIDLRTLDLTQRAIFAGRAAIVGPTDEGSVTGRVSKASARLAEPVSLDERRERRAV</sequence>
<accession>A0A7J5BT95</accession>
<reference evidence="4 5" key="1">
    <citation type="submission" date="2019-09" db="EMBL/GenBank/DDBJ databases">
        <title>Phylogeny of genus Pseudoclavibacter and closely related genus.</title>
        <authorList>
            <person name="Li Y."/>
        </authorList>
    </citation>
    <scope>NUCLEOTIDE SEQUENCE [LARGE SCALE GENOMIC DNA]</scope>
    <source>
        <strain evidence="4 5">DSM 23821</strain>
    </source>
</reference>
<evidence type="ECO:0000256" key="2">
    <source>
        <dbReference type="SAM" id="MobiDB-lite"/>
    </source>
</evidence>
<evidence type="ECO:0000259" key="3">
    <source>
        <dbReference type="PROSITE" id="PS51278"/>
    </source>
</evidence>
<dbReference type="Gene3D" id="3.60.20.10">
    <property type="entry name" value="Glutamine Phosphoribosylpyrophosphate, subunit 1, domain 1"/>
    <property type="match status" value="1"/>
</dbReference>
<keyword evidence="5" id="KW-1185">Reference proteome</keyword>
<dbReference type="SUPFAM" id="SSF56235">
    <property type="entry name" value="N-terminal nucleophile aminohydrolases (Ntn hydrolases)"/>
    <property type="match status" value="1"/>
</dbReference>